<dbReference type="Gene3D" id="2.30.29.30">
    <property type="entry name" value="Pleckstrin-homology domain (PH domain)/Phosphotyrosine-binding domain (PTB)"/>
    <property type="match status" value="1"/>
</dbReference>
<dbReference type="InterPro" id="IPR045255">
    <property type="entry name" value="RanBP1-like"/>
</dbReference>
<dbReference type="GO" id="GO:0051028">
    <property type="term" value="P:mRNA transport"/>
    <property type="evidence" value="ECO:0007669"/>
    <property type="project" value="UniProtKB-KW"/>
</dbReference>
<dbReference type="InterPro" id="IPR000156">
    <property type="entry name" value="Ran_bind_dom"/>
</dbReference>
<evidence type="ECO:0000256" key="4">
    <source>
        <dbReference type="ARBA" id="ARBA00023132"/>
    </source>
</evidence>
<feature type="region of interest" description="Disordered" evidence="5">
    <location>
        <begin position="1"/>
        <end position="24"/>
    </location>
</feature>
<keyword evidence="2" id="KW-0509">mRNA transport</keyword>
<dbReference type="Pfam" id="PF00638">
    <property type="entry name" value="Ran_BP1"/>
    <property type="match status" value="1"/>
</dbReference>
<feature type="region of interest" description="Disordered" evidence="5">
    <location>
        <begin position="211"/>
        <end position="270"/>
    </location>
</feature>
<dbReference type="GO" id="GO:0005643">
    <property type="term" value="C:nuclear pore"/>
    <property type="evidence" value="ECO:0007669"/>
    <property type="project" value="UniProtKB-SubCell"/>
</dbReference>
<dbReference type="GO" id="GO:0015031">
    <property type="term" value="P:protein transport"/>
    <property type="evidence" value="ECO:0007669"/>
    <property type="project" value="UniProtKB-KW"/>
</dbReference>
<comment type="caution">
    <text evidence="7">The sequence shown here is derived from an EMBL/GenBank/DDBJ whole genome shotgun (WGS) entry which is preliminary data.</text>
</comment>
<feature type="compositionally biased region" description="Polar residues" evidence="5">
    <location>
        <begin position="10"/>
        <end position="24"/>
    </location>
</feature>
<proteinExistence type="predicted"/>
<dbReference type="CDD" id="cd13170">
    <property type="entry name" value="RanBD_NUP50"/>
    <property type="match status" value="1"/>
</dbReference>
<accession>A0AAD8HXY3</accession>
<reference evidence="7" key="1">
    <citation type="submission" date="2023-02" db="EMBL/GenBank/DDBJ databases">
        <title>Genome of toxic invasive species Heracleum sosnowskyi carries increased number of genes despite the absence of recent whole-genome duplications.</title>
        <authorList>
            <person name="Schelkunov M."/>
            <person name="Shtratnikova V."/>
            <person name="Makarenko M."/>
            <person name="Klepikova A."/>
            <person name="Omelchenko D."/>
            <person name="Novikova G."/>
            <person name="Obukhova E."/>
            <person name="Bogdanov V."/>
            <person name="Penin A."/>
            <person name="Logacheva M."/>
        </authorList>
    </citation>
    <scope>NUCLEOTIDE SEQUENCE</scope>
    <source>
        <strain evidence="7">Hsosn_3</strain>
        <tissue evidence="7">Leaf</tissue>
    </source>
</reference>
<evidence type="ECO:0000256" key="5">
    <source>
        <dbReference type="SAM" id="MobiDB-lite"/>
    </source>
</evidence>
<dbReference type="EMBL" id="JAUIZM010000007">
    <property type="protein sequence ID" value="KAK1374428.1"/>
    <property type="molecule type" value="Genomic_DNA"/>
</dbReference>
<dbReference type="SUPFAM" id="SSF50729">
    <property type="entry name" value="PH domain-like"/>
    <property type="match status" value="1"/>
</dbReference>
<keyword evidence="8" id="KW-1185">Reference proteome</keyword>
<dbReference type="PROSITE" id="PS50196">
    <property type="entry name" value="RANBD1"/>
    <property type="match status" value="1"/>
</dbReference>
<evidence type="ECO:0000313" key="8">
    <source>
        <dbReference type="Proteomes" id="UP001237642"/>
    </source>
</evidence>
<keyword evidence="4" id="KW-0906">Nuclear pore complex</keyword>
<feature type="region of interest" description="Disordered" evidence="5">
    <location>
        <begin position="284"/>
        <end position="326"/>
    </location>
</feature>
<dbReference type="SMART" id="SM00160">
    <property type="entry name" value="RanBD"/>
    <property type="match status" value="1"/>
</dbReference>
<feature type="domain" description="RanBD1" evidence="6">
    <location>
        <begin position="322"/>
        <end position="450"/>
    </location>
</feature>
<feature type="compositionally biased region" description="Polar residues" evidence="5">
    <location>
        <begin position="284"/>
        <end position="303"/>
    </location>
</feature>
<name>A0AAD8HXY3_9APIA</name>
<organism evidence="7 8">
    <name type="scientific">Heracleum sosnowskyi</name>
    <dbReference type="NCBI Taxonomy" id="360622"/>
    <lineage>
        <taxon>Eukaryota</taxon>
        <taxon>Viridiplantae</taxon>
        <taxon>Streptophyta</taxon>
        <taxon>Embryophyta</taxon>
        <taxon>Tracheophyta</taxon>
        <taxon>Spermatophyta</taxon>
        <taxon>Magnoliopsida</taxon>
        <taxon>eudicotyledons</taxon>
        <taxon>Gunneridae</taxon>
        <taxon>Pentapetalae</taxon>
        <taxon>asterids</taxon>
        <taxon>campanulids</taxon>
        <taxon>Apiales</taxon>
        <taxon>Apiaceae</taxon>
        <taxon>Apioideae</taxon>
        <taxon>apioid superclade</taxon>
        <taxon>Tordylieae</taxon>
        <taxon>Tordyliinae</taxon>
        <taxon>Heracleum</taxon>
    </lineage>
</organism>
<dbReference type="InterPro" id="IPR011993">
    <property type="entry name" value="PH-like_dom_sf"/>
</dbReference>
<dbReference type="PANTHER" id="PTHR23138:SF141">
    <property type="entry name" value="NUCLEAR PORE COMPLEX PROTEIN NUP50"/>
    <property type="match status" value="1"/>
</dbReference>
<comment type="subcellular location">
    <subcellularLocation>
        <location evidence="1">Nucleus</location>
        <location evidence="1">Nuclear pore complex</location>
    </subcellularLocation>
</comment>
<keyword evidence="2" id="KW-0813">Transport</keyword>
<sequence length="450" mass="48913">MKGTKRLGVTDSNPESNDSFSQSKKVLVGSEFDIHRAEPSQKKPMEAPSLDMRRAELTRQHVRALNSQFASWVQTQLQNHPDELWEDGVQDYINHASNIMVKFSDVVDWLMAKSAAENSSALENQTAPKKLLKDSNKNSFFGIPPASTTASFAVSWSNPNQKNNVSEGKDNNEIKTILEKPGLAPFGNSAGFPVSWGNPVQNKLLTESKDTNQKESLEKTGSGPAAVSSAFGMTWGGPVPNKLASEDNNSNGIKKFSEKPGINPASTTTGFGMPWSSAPIFGSQTSFSFGNQNSAPVNHNVPNDTEGGDDDVEQPSSPSVKKSEEKGITVVHEMKCKLYVKSTDPADKDSWKDKGTGQLSIKCQEGVSKGTKESKPTIIVRNDVGRILLNALLYPGIKTNLQKNSIVAIFHTSEDDNNVNVVARTFLIRAKTEDDRNKLASAIKEYAPAA</sequence>
<keyword evidence="4" id="KW-0653">Protein transport</keyword>
<protein>
    <submittedName>
        <fullName evidence="7">Pleckstrin domain superfamily protein</fullName>
    </submittedName>
</protein>
<dbReference type="Proteomes" id="UP001237642">
    <property type="component" value="Unassembled WGS sequence"/>
</dbReference>
<keyword evidence="3" id="KW-0811">Translocation</keyword>
<dbReference type="AlphaFoldDB" id="A0AAD8HXY3"/>
<reference evidence="7" key="2">
    <citation type="submission" date="2023-05" db="EMBL/GenBank/DDBJ databases">
        <authorList>
            <person name="Schelkunov M.I."/>
        </authorList>
    </citation>
    <scope>NUCLEOTIDE SEQUENCE</scope>
    <source>
        <strain evidence="7">Hsosn_3</strain>
        <tissue evidence="7">Leaf</tissue>
    </source>
</reference>
<evidence type="ECO:0000313" key="7">
    <source>
        <dbReference type="EMBL" id="KAK1374428.1"/>
    </source>
</evidence>
<dbReference type="PANTHER" id="PTHR23138">
    <property type="entry name" value="RAN BINDING PROTEIN"/>
    <property type="match status" value="1"/>
</dbReference>
<keyword evidence="4" id="KW-0539">Nucleus</keyword>
<evidence type="ECO:0000256" key="2">
    <source>
        <dbReference type="ARBA" id="ARBA00022816"/>
    </source>
</evidence>
<evidence type="ECO:0000259" key="6">
    <source>
        <dbReference type="PROSITE" id="PS50196"/>
    </source>
</evidence>
<evidence type="ECO:0000256" key="3">
    <source>
        <dbReference type="ARBA" id="ARBA00023010"/>
    </source>
</evidence>
<evidence type="ECO:0000256" key="1">
    <source>
        <dbReference type="ARBA" id="ARBA00004567"/>
    </source>
</evidence>
<gene>
    <name evidence="7" type="ORF">POM88_030621</name>
</gene>